<accession>A0A814XT29</accession>
<name>A0A814XT29_9BILA</name>
<feature type="region of interest" description="Disordered" evidence="2">
    <location>
        <begin position="76"/>
        <end position="95"/>
    </location>
</feature>
<protein>
    <submittedName>
        <fullName evidence="3">Uncharacterized protein</fullName>
    </submittedName>
</protein>
<dbReference type="Proteomes" id="UP000681967">
    <property type="component" value="Unassembled WGS sequence"/>
</dbReference>
<evidence type="ECO:0000256" key="2">
    <source>
        <dbReference type="SAM" id="MobiDB-lite"/>
    </source>
</evidence>
<sequence>VPSVQEELKDYTDTIQNLQKQIDNLNKIKLDQKAVDDLVKLVEQQNVQQINDLRKNVNKQDDDLSKFGADLASIHRQLPQKPTSTPAPPISKSLSTKKYTDEELQAIMPFIEPLPTFMMQMENEWDQFY</sequence>
<dbReference type="EMBL" id="CAJOBH010010341">
    <property type="protein sequence ID" value="CAF4156296.1"/>
    <property type="molecule type" value="Genomic_DNA"/>
</dbReference>
<feature type="coiled-coil region" evidence="1">
    <location>
        <begin position="1"/>
        <end position="35"/>
    </location>
</feature>
<keyword evidence="1" id="KW-0175">Coiled coil</keyword>
<evidence type="ECO:0000313" key="5">
    <source>
        <dbReference type="Proteomes" id="UP000663855"/>
    </source>
</evidence>
<reference evidence="3" key="1">
    <citation type="submission" date="2021-02" db="EMBL/GenBank/DDBJ databases">
        <authorList>
            <person name="Nowell W R."/>
        </authorList>
    </citation>
    <scope>NUCLEOTIDE SEQUENCE</scope>
</reference>
<comment type="caution">
    <text evidence="3">The sequence shown here is derived from an EMBL/GenBank/DDBJ whole genome shotgun (WGS) entry which is preliminary data.</text>
</comment>
<dbReference type="EMBL" id="CAJNOV010005632">
    <property type="protein sequence ID" value="CAF1219974.1"/>
    <property type="molecule type" value="Genomic_DNA"/>
</dbReference>
<evidence type="ECO:0000313" key="3">
    <source>
        <dbReference type="EMBL" id="CAF1219974.1"/>
    </source>
</evidence>
<proteinExistence type="predicted"/>
<organism evidence="3 5">
    <name type="scientific">Rotaria magnacalcarata</name>
    <dbReference type="NCBI Taxonomy" id="392030"/>
    <lineage>
        <taxon>Eukaryota</taxon>
        <taxon>Metazoa</taxon>
        <taxon>Spiralia</taxon>
        <taxon>Gnathifera</taxon>
        <taxon>Rotifera</taxon>
        <taxon>Eurotatoria</taxon>
        <taxon>Bdelloidea</taxon>
        <taxon>Philodinida</taxon>
        <taxon>Philodinidae</taxon>
        <taxon>Rotaria</taxon>
    </lineage>
</organism>
<dbReference type="AlphaFoldDB" id="A0A814XT29"/>
<evidence type="ECO:0000313" key="4">
    <source>
        <dbReference type="EMBL" id="CAF4156296.1"/>
    </source>
</evidence>
<dbReference type="Proteomes" id="UP000663855">
    <property type="component" value="Unassembled WGS sequence"/>
</dbReference>
<feature type="non-terminal residue" evidence="3">
    <location>
        <position position="1"/>
    </location>
</feature>
<evidence type="ECO:0000256" key="1">
    <source>
        <dbReference type="SAM" id="Coils"/>
    </source>
</evidence>
<gene>
    <name evidence="4" type="ORF">BYL167_LOCUS21791</name>
    <name evidence="3" type="ORF">CJN711_LOCUS12955</name>
</gene>